<feature type="transmembrane region" description="Helical" evidence="1">
    <location>
        <begin position="7"/>
        <end position="29"/>
    </location>
</feature>
<dbReference type="RefSeq" id="WP_083561290.1">
    <property type="nucleotide sequence ID" value="NZ_AQQV01000002.1"/>
</dbReference>
<dbReference type="InterPro" id="IPR013766">
    <property type="entry name" value="Thioredoxin_domain"/>
</dbReference>
<feature type="domain" description="Thioredoxin" evidence="2">
    <location>
        <begin position="122"/>
        <end position="283"/>
    </location>
</feature>
<dbReference type="Gene3D" id="3.40.30.10">
    <property type="entry name" value="Glutaredoxin"/>
    <property type="match status" value="1"/>
</dbReference>
<sequence>MDAWLKRIFISTFCGAVYLATLAALGMLLRDGFNLAWLGVLVAALPMTYFFSRLFLLKDVVRTSPRLWGYTAWMALGLAVSLAAVPASGFALAQMIAAGLLLAQLLYVFWYSRFAQRDTATLAVGQPLPPFQMRSADGEIVNNQSVQGRPCLMVFYRGNWCPLCVAQIGEIAAQYRELEQRGAQVAFVSSQPPEHTQSLAQRFDIPAGFWIDQDNQTAKSFGIFAQAGTPAGMEALGYSADTAMPTVVITNAQGVIVYADLTDNYRVRPEPAEFLRVLDELGVTSAA</sequence>
<keyword evidence="1" id="KW-1133">Transmembrane helix</keyword>
<gene>
    <name evidence="3" type="ORF">ATO7_08622</name>
</gene>
<dbReference type="GO" id="GO:0016491">
    <property type="term" value="F:oxidoreductase activity"/>
    <property type="evidence" value="ECO:0007669"/>
    <property type="project" value="InterPro"/>
</dbReference>
<dbReference type="STRING" id="1317117.ATO7_08622"/>
<dbReference type="PROSITE" id="PS51352">
    <property type="entry name" value="THIOREDOXIN_2"/>
    <property type="match status" value="1"/>
</dbReference>
<organism evidence="3 4">
    <name type="scientific">Oceanococcus atlanticus</name>
    <dbReference type="NCBI Taxonomy" id="1317117"/>
    <lineage>
        <taxon>Bacteria</taxon>
        <taxon>Pseudomonadati</taxon>
        <taxon>Pseudomonadota</taxon>
        <taxon>Gammaproteobacteria</taxon>
        <taxon>Chromatiales</taxon>
        <taxon>Oceanococcaceae</taxon>
        <taxon>Oceanococcus</taxon>
    </lineage>
</organism>
<dbReference type="EMBL" id="AQQV01000002">
    <property type="protein sequence ID" value="ORE87090.1"/>
    <property type="molecule type" value="Genomic_DNA"/>
</dbReference>
<evidence type="ECO:0000313" key="3">
    <source>
        <dbReference type="EMBL" id="ORE87090.1"/>
    </source>
</evidence>
<reference evidence="3 4" key="1">
    <citation type="submission" date="2013-04" db="EMBL/GenBank/DDBJ databases">
        <title>Oceanococcus atlanticus 22II-S10r2 Genome Sequencing.</title>
        <authorList>
            <person name="Lai Q."/>
            <person name="Li G."/>
            <person name="Shao Z."/>
        </authorList>
    </citation>
    <scope>NUCLEOTIDE SEQUENCE [LARGE SCALE GENOMIC DNA]</scope>
    <source>
        <strain evidence="3 4">22II-S10r2</strain>
    </source>
</reference>
<protein>
    <recommendedName>
        <fullName evidence="2">Thioredoxin domain-containing protein</fullName>
    </recommendedName>
</protein>
<dbReference type="Proteomes" id="UP000192342">
    <property type="component" value="Unassembled WGS sequence"/>
</dbReference>
<dbReference type="SUPFAM" id="SSF52833">
    <property type="entry name" value="Thioredoxin-like"/>
    <property type="match status" value="1"/>
</dbReference>
<name>A0A1Y1SDN1_9GAMM</name>
<dbReference type="AlphaFoldDB" id="A0A1Y1SDN1"/>
<feature type="transmembrane region" description="Helical" evidence="1">
    <location>
        <begin position="67"/>
        <end position="85"/>
    </location>
</feature>
<dbReference type="InterPro" id="IPR050553">
    <property type="entry name" value="Thioredoxin_ResA/DsbE_sf"/>
</dbReference>
<accession>A0A1Y1SDN1</accession>
<evidence type="ECO:0000313" key="4">
    <source>
        <dbReference type="Proteomes" id="UP000192342"/>
    </source>
</evidence>
<feature type="transmembrane region" description="Helical" evidence="1">
    <location>
        <begin position="91"/>
        <end position="110"/>
    </location>
</feature>
<keyword evidence="4" id="KW-1185">Reference proteome</keyword>
<dbReference type="Pfam" id="PF00578">
    <property type="entry name" value="AhpC-TSA"/>
    <property type="match status" value="1"/>
</dbReference>
<dbReference type="GO" id="GO:0016209">
    <property type="term" value="F:antioxidant activity"/>
    <property type="evidence" value="ECO:0007669"/>
    <property type="project" value="InterPro"/>
</dbReference>
<dbReference type="PANTHER" id="PTHR42852">
    <property type="entry name" value="THIOL:DISULFIDE INTERCHANGE PROTEIN DSBE"/>
    <property type="match status" value="1"/>
</dbReference>
<evidence type="ECO:0000259" key="2">
    <source>
        <dbReference type="PROSITE" id="PS51352"/>
    </source>
</evidence>
<dbReference type="InterPro" id="IPR036249">
    <property type="entry name" value="Thioredoxin-like_sf"/>
</dbReference>
<feature type="transmembrane region" description="Helical" evidence="1">
    <location>
        <begin position="35"/>
        <end position="55"/>
    </location>
</feature>
<evidence type="ECO:0000256" key="1">
    <source>
        <dbReference type="SAM" id="Phobius"/>
    </source>
</evidence>
<proteinExistence type="predicted"/>
<keyword evidence="1" id="KW-0812">Transmembrane</keyword>
<comment type="caution">
    <text evidence="3">The sequence shown here is derived from an EMBL/GenBank/DDBJ whole genome shotgun (WGS) entry which is preliminary data.</text>
</comment>
<dbReference type="InterPro" id="IPR000866">
    <property type="entry name" value="AhpC/TSA"/>
</dbReference>
<dbReference type="OrthoDB" id="9809746at2"/>
<keyword evidence="1" id="KW-0472">Membrane</keyword>